<evidence type="ECO:0000313" key="3">
    <source>
        <dbReference type="Proteomes" id="UP000789706"/>
    </source>
</evidence>
<organism evidence="2 3">
    <name type="scientific">Diversispora eburnea</name>
    <dbReference type="NCBI Taxonomy" id="1213867"/>
    <lineage>
        <taxon>Eukaryota</taxon>
        <taxon>Fungi</taxon>
        <taxon>Fungi incertae sedis</taxon>
        <taxon>Mucoromycota</taxon>
        <taxon>Glomeromycotina</taxon>
        <taxon>Glomeromycetes</taxon>
        <taxon>Diversisporales</taxon>
        <taxon>Diversisporaceae</taxon>
        <taxon>Diversispora</taxon>
    </lineage>
</organism>
<gene>
    <name evidence="2" type="ORF">DEBURN_LOCUS679</name>
</gene>
<keyword evidence="1" id="KW-1133">Transmembrane helix</keyword>
<dbReference type="Proteomes" id="UP000789706">
    <property type="component" value="Unassembled WGS sequence"/>
</dbReference>
<reference evidence="2" key="1">
    <citation type="submission" date="2021-06" db="EMBL/GenBank/DDBJ databases">
        <authorList>
            <person name="Kallberg Y."/>
            <person name="Tangrot J."/>
            <person name="Rosling A."/>
        </authorList>
    </citation>
    <scope>NUCLEOTIDE SEQUENCE</scope>
    <source>
        <strain evidence="2">AZ414A</strain>
    </source>
</reference>
<accession>A0A9N8V0Y4</accession>
<protein>
    <submittedName>
        <fullName evidence="2">3257_t:CDS:1</fullName>
    </submittedName>
</protein>
<keyword evidence="1" id="KW-0812">Transmembrane</keyword>
<dbReference type="EMBL" id="CAJVPK010000024">
    <property type="protein sequence ID" value="CAG8434265.1"/>
    <property type="molecule type" value="Genomic_DNA"/>
</dbReference>
<keyword evidence="3" id="KW-1185">Reference proteome</keyword>
<proteinExistence type="predicted"/>
<feature type="transmembrane region" description="Helical" evidence="1">
    <location>
        <begin position="69"/>
        <end position="93"/>
    </location>
</feature>
<sequence length="148" mass="17426">MFQVWLNLDAKGSWRDYNSDIETWFNLIGDSKTHLTKVPIICNKSTTILIAFLEILAMMSARKEWKFGMYVFFVLWPFAIMDFVAILCFAFIVMKNERITFALLTWIWSIYVYFNFNKGLKGILEKDSDVFSPQLETAMQSQNFVIDE</sequence>
<keyword evidence="1" id="KW-0472">Membrane</keyword>
<evidence type="ECO:0000256" key="1">
    <source>
        <dbReference type="SAM" id="Phobius"/>
    </source>
</evidence>
<evidence type="ECO:0000313" key="2">
    <source>
        <dbReference type="EMBL" id="CAG8434265.1"/>
    </source>
</evidence>
<name>A0A9N8V0Y4_9GLOM</name>
<feature type="transmembrane region" description="Helical" evidence="1">
    <location>
        <begin position="99"/>
        <end position="116"/>
    </location>
</feature>
<dbReference type="OrthoDB" id="2448307at2759"/>
<dbReference type="AlphaFoldDB" id="A0A9N8V0Y4"/>
<comment type="caution">
    <text evidence="2">The sequence shown here is derived from an EMBL/GenBank/DDBJ whole genome shotgun (WGS) entry which is preliminary data.</text>
</comment>